<evidence type="ECO:0000256" key="1">
    <source>
        <dbReference type="ARBA" id="ARBA00001974"/>
    </source>
</evidence>
<keyword evidence="7" id="KW-1185">Reference proteome</keyword>
<reference evidence="6" key="1">
    <citation type="submission" date="2021-10" db="EMBL/GenBank/DDBJ databases">
        <title>Novel species in genus Arthrobacter.</title>
        <authorList>
            <person name="Liu Y."/>
        </authorList>
    </citation>
    <scope>NUCLEOTIDE SEQUENCE</scope>
    <source>
        <strain evidence="6">Zg-Y453</strain>
    </source>
</reference>
<dbReference type="AlphaFoldDB" id="A0A9X1SBE3"/>
<dbReference type="Gene3D" id="3.50.50.60">
    <property type="entry name" value="FAD/NAD(P)-binding domain"/>
    <property type="match status" value="2"/>
</dbReference>
<evidence type="ECO:0000313" key="6">
    <source>
        <dbReference type="EMBL" id="MCC3296262.1"/>
    </source>
</evidence>
<evidence type="ECO:0000256" key="3">
    <source>
        <dbReference type="ARBA" id="ARBA00022827"/>
    </source>
</evidence>
<dbReference type="InterPro" id="IPR036188">
    <property type="entry name" value="FAD/NAD-bd_sf"/>
</dbReference>
<keyword evidence="3" id="KW-0274">FAD</keyword>
<dbReference type="PANTHER" id="PTHR43400:SF10">
    <property type="entry name" value="3-OXOSTEROID 1-DEHYDROGENASE"/>
    <property type="match status" value="1"/>
</dbReference>
<comment type="cofactor">
    <cofactor evidence="1">
        <name>FAD</name>
        <dbReference type="ChEBI" id="CHEBI:57692"/>
    </cofactor>
</comment>
<dbReference type="RefSeq" id="WP_227894006.1">
    <property type="nucleotide sequence ID" value="NZ_CP099466.1"/>
</dbReference>
<dbReference type="GO" id="GO:0008202">
    <property type="term" value="P:steroid metabolic process"/>
    <property type="evidence" value="ECO:0007669"/>
    <property type="project" value="UniProtKB-ARBA"/>
</dbReference>
<keyword evidence="2" id="KW-0285">Flavoprotein</keyword>
<evidence type="ECO:0000256" key="2">
    <source>
        <dbReference type="ARBA" id="ARBA00022630"/>
    </source>
</evidence>
<dbReference type="PRINTS" id="PR00411">
    <property type="entry name" value="PNDRDTASEI"/>
</dbReference>
<dbReference type="InterPro" id="IPR027477">
    <property type="entry name" value="Succ_DH/fumarate_Rdtase_cat_sf"/>
</dbReference>
<name>A0A9X1SBE3_9MICC</name>
<dbReference type="InterPro" id="IPR003953">
    <property type="entry name" value="FAD-dep_OxRdtase_2_FAD-bd"/>
</dbReference>
<dbReference type="Proteomes" id="UP001139158">
    <property type="component" value="Unassembled WGS sequence"/>
</dbReference>
<dbReference type="SUPFAM" id="SSF51905">
    <property type="entry name" value="FAD/NAD(P)-binding domain"/>
    <property type="match status" value="1"/>
</dbReference>
<evidence type="ECO:0000259" key="5">
    <source>
        <dbReference type="Pfam" id="PF00890"/>
    </source>
</evidence>
<accession>A0A9X1SBE3</accession>
<sequence length="588" mass="62362">MEPSTSAEHWDQEVDLLVLGSGAGGLSAALTAAAEGASVLVLEKTEYLGGTTAYSAGTCWVPNNRFQQQMGILDDQERAVRYLDAVVGDKAPRDGWLTYLEAAPRMLEEFQQLGVTFRHSPAVVDYHSELPEAGATGRALEPDPFDGRLLDKSDFRRVRPPVPEFALMGGTLMLRRAEVAALLKLFNGSLAERAKAVALAARLGAGWARDRVTRPRGTRLVMGNGLVARLFYESRRRGVEFRFGAHTGELIVQDNRAAGALVTHEGRRLRIRARRGVVLAGGGFAHSTRMRAELMPEPTPQYSRAGEGATGDTLALAEAAGAALGRDNGENALWFPSSIGRRADGSRVVFPHIWDRARPGVIAVGADGGRFTDESCSYHRFVRAMFASPGSNAIPAWLVVDSRTLGKYGLGMITMPHLPRAALKRYVKDGYLYEADTLAGLAGRIGVDPAGLEATVKRYNGFAATGVDEEFHKGELAFGRAAGDPEHGPNPNIGPVEKPPFYAMAVVPTPLATAYGILTDGNGQALDSQGNPVAGLYAVGNDAASVMGSEYPGAGVQVGSALTFGWAAARHAAAGAGSLGRVKESGTV</sequence>
<dbReference type="Pfam" id="PF00890">
    <property type="entry name" value="FAD_binding_2"/>
    <property type="match status" value="1"/>
</dbReference>
<organism evidence="6 7">
    <name type="scientific">Arthrobacter caoxuetaonis</name>
    <dbReference type="NCBI Taxonomy" id="2886935"/>
    <lineage>
        <taxon>Bacteria</taxon>
        <taxon>Bacillati</taxon>
        <taxon>Actinomycetota</taxon>
        <taxon>Actinomycetes</taxon>
        <taxon>Micrococcales</taxon>
        <taxon>Micrococcaceae</taxon>
        <taxon>Arthrobacter</taxon>
    </lineage>
</organism>
<keyword evidence="4" id="KW-0560">Oxidoreductase</keyword>
<dbReference type="SUPFAM" id="SSF56425">
    <property type="entry name" value="Succinate dehydrogenase/fumarate reductase flavoprotein, catalytic domain"/>
    <property type="match status" value="1"/>
</dbReference>
<dbReference type="EMBL" id="JAJFZV010000001">
    <property type="protein sequence ID" value="MCC3296262.1"/>
    <property type="molecule type" value="Genomic_DNA"/>
</dbReference>
<proteinExistence type="predicted"/>
<dbReference type="Gene3D" id="3.90.700.10">
    <property type="entry name" value="Succinate dehydrogenase/fumarate reductase flavoprotein, catalytic domain"/>
    <property type="match status" value="1"/>
</dbReference>
<dbReference type="GO" id="GO:0033765">
    <property type="term" value="F:steroid dehydrogenase activity, acting on the CH-CH group of donors"/>
    <property type="evidence" value="ECO:0007669"/>
    <property type="project" value="UniProtKB-ARBA"/>
</dbReference>
<evidence type="ECO:0000256" key="4">
    <source>
        <dbReference type="ARBA" id="ARBA00023002"/>
    </source>
</evidence>
<evidence type="ECO:0000313" key="7">
    <source>
        <dbReference type="Proteomes" id="UP001139158"/>
    </source>
</evidence>
<dbReference type="InterPro" id="IPR050315">
    <property type="entry name" value="FAD-oxidoreductase_2"/>
</dbReference>
<protein>
    <submittedName>
        <fullName evidence="6">FAD-dependent oxidoreductase</fullName>
    </submittedName>
</protein>
<dbReference type="PANTHER" id="PTHR43400">
    <property type="entry name" value="FUMARATE REDUCTASE"/>
    <property type="match status" value="1"/>
</dbReference>
<feature type="domain" description="FAD-dependent oxidoreductase 2 FAD-binding" evidence="5">
    <location>
        <begin position="15"/>
        <end position="557"/>
    </location>
</feature>
<comment type="caution">
    <text evidence="6">The sequence shown here is derived from an EMBL/GenBank/DDBJ whole genome shotgun (WGS) entry which is preliminary data.</text>
</comment>
<gene>
    <name evidence="6" type="ORF">LJ757_00390</name>
</gene>